<dbReference type="AlphaFoldDB" id="A0A166XJ87"/>
<proteinExistence type="predicted"/>
<dbReference type="InterPro" id="IPR036047">
    <property type="entry name" value="F-box-like_dom_sf"/>
</dbReference>
<keyword evidence="3" id="KW-1185">Reference proteome</keyword>
<dbReference type="EMBL" id="LFIW01002278">
    <property type="protein sequence ID" value="KZL76656.1"/>
    <property type="molecule type" value="Genomic_DNA"/>
</dbReference>
<dbReference type="SUPFAM" id="SSF81383">
    <property type="entry name" value="F-box domain"/>
    <property type="match status" value="1"/>
</dbReference>
<evidence type="ECO:0000259" key="1">
    <source>
        <dbReference type="SMART" id="SM00256"/>
    </source>
</evidence>
<dbReference type="CDD" id="cd09917">
    <property type="entry name" value="F-box_SF"/>
    <property type="match status" value="1"/>
</dbReference>
<reference evidence="2 3" key="1">
    <citation type="submission" date="2015-06" db="EMBL/GenBank/DDBJ databases">
        <title>Survival trade-offs in plant roots during colonization by closely related pathogenic and mutualistic fungi.</title>
        <authorList>
            <person name="Hacquard S."/>
            <person name="Kracher B."/>
            <person name="Hiruma K."/>
            <person name="Weinman A."/>
            <person name="Muench P."/>
            <person name="Garrido Oter R."/>
            <person name="Ver Loren van Themaat E."/>
            <person name="Dallerey J.-F."/>
            <person name="Damm U."/>
            <person name="Henrissat B."/>
            <person name="Lespinet O."/>
            <person name="Thon M."/>
            <person name="Kemen E."/>
            <person name="McHardy A.C."/>
            <person name="Schulze-Lefert P."/>
            <person name="O'Connell R.J."/>
        </authorList>
    </citation>
    <scope>NUCLEOTIDE SEQUENCE [LARGE SCALE GENOMIC DNA]</scope>
    <source>
        <strain evidence="2 3">MAFF 238704</strain>
    </source>
</reference>
<protein>
    <submittedName>
        <fullName evidence="2">F-box domain-containing protein</fullName>
    </submittedName>
</protein>
<sequence>MLSPALQFTAAIKAHPDDVVHLHGHGYDVSHPIPAAMRLPVEILHQIYTLLDPYDFNVARHTCRSWFLVGLSRTVLVSMLKRGGWWSSMEGIFNEEQNDTLLSIHGQALNTEWVMSKWLARECTLGLSHHGSEPPFVEISQTQFTNLDSDTSTPGPGDCPVEYTASMCGRFLMVSYGATIYVYELNHWCGNAKSHRVLCCAMDTSCGRYSIAAVLDGRNGIVCDMTGLVSEQEERSQSCVCRARPASLPPPVETGPRSIYRNICTADNPPRSVAICPQRVCVAFGSSSAVELHWIDSQTNRDLVRRFPLSTRSDFVYFLPPRPAVDSAKKLRLISSAAATDCNSTSMQIILGALGGSFGGYPPDIPAVISRLETSAAGPETDMSNVYTITEQKLSASISPPPFRRTTWRGWERKAPKPRSVVADNYRAIPLNDGSHVLFTDPRTGYLCLGADSPIGSMTRLQRKVQFWPPSTACSNAPTLCAVGADLTNGVRVAAVFPTAQWVDQLGFQSEKQLLVFYTLPPDMFKDISRFGNLADMLDRPMVDWTAWWPMSVLRAYAAAHGSGTKKSTLLQSGPSYPINIHGQVVAVCSGVVDISLDPGPDMLVWAFSGEGLARCWALNTGCQKGLLRSTILRDGSMREVDGDGDVVMDDVVLDLQSEDSLPTVTRPLTLDGEVAAESAAPSPDRPLSYRYYRLTTRGKGEDAVNADFLENIQGVARLDIELR</sequence>
<feature type="domain" description="F-box" evidence="1">
    <location>
        <begin position="39"/>
        <end position="79"/>
    </location>
</feature>
<gene>
    <name evidence="2" type="ORF">CI238_03650</name>
</gene>
<comment type="caution">
    <text evidence="2">The sequence shown here is derived from an EMBL/GenBank/DDBJ whole genome shotgun (WGS) entry which is preliminary data.</text>
</comment>
<evidence type="ECO:0000313" key="3">
    <source>
        <dbReference type="Proteomes" id="UP000076584"/>
    </source>
</evidence>
<evidence type="ECO:0000313" key="2">
    <source>
        <dbReference type="EMBL" id="KZL76656.1"/>
    </source>
</evidence>
<name>A0A166XJ87_COLIC</name>
<dbReference type="InterPro" id="IPR001810">
    <property type="entry name" value="F-box_dom"/>
</dbReference>
<dbReference type="SMART" id="SM00256">
    <property type="entry name" value="FBOX"/>
    <property type="match status" value="1"/>
</dbReference>
<organism evidence="2 3">
    <name type="scientific">Colletotrichum incanum</name>
    <name type="common">Soybean anthracnose fungus</name>
    <dbReference type="NCBI Taxonomy" id="1573173"/>
    <lineage>
        <taxon>Eukaryota</taxon>
        <taxon>Fungi</taxon>
        <taxon>Dikarya</taxon>
        <taxon>Ascomycota</taxon>
        <taxon>Pezizomycotina</taxon>
        <taxon>Sordariomycetes</taxon>
        <taxon>Hypocreomycetidae</taxon>
        <taxon>Glomerellales</taxon>
        <taxon>Glomerellaceae</taxon>
        <taxon>Colletotrichum</taxon>
        <taxon>Colletotrichum spaethianum species complex</taxon>
    </lineage>
</organism>
<dbReference type="Pfam" id="PF12937">
    <property type="entry name" value="F-box-like"/>
    <property type="match status" value="1"/>
</dbReference>
<accession>A0A166XJ87</accession>
<dbReference type="Proteomes" id="UP000076584">
    <property type="component" value="Unassembled WGS sequence"/>
</dbReference>